<evidence type="ECO:0000313" key="9">
    <source>
        <dbReference type="RefSeq" id="XP_011302953.1"/>
    </source>
</evidence>
<feature type="compositionally biased region" description="Low complexity" evidence="5">
    <location>
        <begin position="102"/>
        <end position="114"/>
    </location>
</feature>
<dbReference type="InterPro" id="IPR029071">
    <property type="entry name" value="Ubiquitin-like_domsf"/>
</dbReference>
<feature type="domain" description="Peptidase A2" evidence="7">
    <location>
        <begin position="234"/>
        <end position="313"/>
    </location>
</feature>
<keyword evidence="8" id="KW-1185">Reference proteome</keyword>
<evidence type="ECO:0000259" key="7">
    <source>
        <dbReference type="PROSITE" id="PS50175"/>
    </source>
</evidence>
<dbReference type="PROSITE" id="PS50053">
    <property type="entry name" value="UBIQUITIN_2"/>
    <property type="match status" value="1"/>
</dbReference>
<dbReference type="InterPro" id="IPR057273">
    <property type="entry name" value="Ddi1/2_HDD"/>
</dbReference>
<dbReference type="InterPro" id="IPR033882">
    <property type="entry name" value="DDI1_N"/>
</dbReference>
<dbReference type="OrthoDB" id="1047367at2759"/>
<dbReference type="FunFam" id="2.40.70.10:FF:000005">
    <property type="entry name" value="DNA damage inducible 1 homolog 2"/>
    <property type="match status" value="1"/>
</dbReference>
<evidence type="ECO:0000256" key="2">
    <source>
        <dbReference type="ARBA" id="ARBA00022670"/>
    </source>
</evidence>
<evidence type="ECO:0000256" key="3">
    <source>
        <dbReference type="ARBA" id="ARBA00022750"/>
    </source>
</evidence>
<dbReference type="GO" id="GO:0006508">
    <property type="term" value="P:proteolysis"/>
    <property type="evidence" value="ECO:0007669"/>
    <property type="project" value="UniProtKB-KW"/>
</dbReference>
<dbReference type="PANTHER" id="PTHR15397">
    <property type="entry name" value="SODIUM-GLUCOSE COTRANSPORTER REGULATORY PROTEIN -RELATED"/>
    <property type="match status" value="1"/>
</dbReference>
<dbReference type="SUPFAM" id="SSF54236">
    <property type="entry name" value="Ubiquitin-like"/>
    <property type="match status" value="1"/>
</dbReference>
<dbReference type="CTD" id="32616"/>
<evidence type="ECO:0000256" key="4">
    <source>
        <dbReference type="ARBA" id="ARBA00022801"/>
    </source>
</evidence>
<evidence type="ECO:0000259" key="6">
    <source>
        <dbReference type="PROSITE" id="PS50053"/>
    </source>
</evidence>
<dbReference type="Pfam" id="PF09668">
    <property type="entry name" value="Asp_protease"/>
    <property type="match status" value="1"/>
</dbReference>
<dbReference type="KEGG" id="fas:105266467"/>
<dbReference type="InterPro" id="IPR000626">
    <property type="entry name" value="Ubiquitin-like_dom"/>
</dbReference>
<proteinExistence type="inferred from homology"/>
<keyword evidence="3" id="KW-0064">Aspartyl protease</keyword>
<dbReference type="SMART" id="SM00213">
    <property type="entry name" value="UBQ"/>
    <property type="match status" value="1"/>
</dbReference>
<protein>
    <submittedName>
        <fullName evidence="9">Protein DDI1 homolog 2</fullName>
    </submittedName>
</protein>
<dbReference type="Gene3D" id="3.10.20.90">
    <property type="entry name" value="Phosphatidylinositol 3-kinase Catalytic Subunit, Chain A, domain 1"/>
    <property type="match status" value="1"/>
</dbReference>
<feature type="domain" description="Ubiquitin-like" evidence="6">
    <location>
        <begin position="1"/>
        <end position="77"/>
    </location>
</feature>
<dbReference type="Pfam" id="PF00240">
    <property type="entry name" value="ubiquitin"/>
    <property type="match status" value="1"/>
</dbReference>
<dbReference type="GO" id="GO:0004190">
    <property type="term" value="F:aspartic-type endopeptidase activity"/>
    <property type="evidence" value="ECO:0007669"/>
    <property type="project" value="UniProtKB-KW"/>
</dbReference>
<feature type="region of interest" description="Disordered" evidence="5">
    <location>
        <begin position="375"/>
        <end position="407"/>
    </location>
</feature>
<keyword evidence="4" id="KW-0378">Hydrolase</keyword>
<keyword evidence="2" id="KW-0645">Protease</keyword>
<dbReference type="PROSITE" id="PS50175">
    <property type="entry name" value="ASP_PROT_RETROV"/>
    <property type="match status" value="1"/>
</dbReference>
<comment type="similarity">
    <text evidence="1">Belongs to the DDI1 family.</text>
</comment>
<organism evidence="8 9">
    <name type="scientific">Fopius arisanus</name>
    <dbReference type="NCBI Taxonomy" id="64838"/>
    <lineage>
        <taxon>Eukaryota</taxon>
        <taxon>Metazoa</taxon>
        <taxon>Ecdysozoa</taxon>
        <taxon>Arthropoda</taxon>
        <taxon>Hexapoda</taxon>
        <taxon>Insecta</taxon>
        <taxon>Pterygota</taxon>
        <taxon>Neoptera</taxon>
        <taxon>Endopterygota</taxon>
        <taxon>Hymenoptera</taxon>
        <taxon>Apocrita</taxon>
        <taxon>Ichneumonoidea</taxon>
        <taxon>Braconidae</taxon>
        <taxon>Opiinae</taxon>
        <taxon>Fopius</taxon>
    </lineage>
</organism>
<sequence>MKVTVTTLGDDIFVLDVSEDLELENFKAFCEIECGVPAPEIVIAFNGRPLMDDKKSLKDHGIKDGDAVILQHMHQSGVDLNPQPINGAVPLLDFSSIRIPGAASSSSAPAQRAQNPRSEDDPAMIRDMFLANPDQLALLKQNNPRLADALLSGNLDKFSAVLKEQIKVREERQAQRLRMMNADPFDTESQRLIAEEIRQKNIEANMEAAMEYNPETFGTVVMLYINCKVNGFPVKAFIDSGAQTTIMSQACAERCHIMRLVDSRWAGVAKGVGVQRIIGRIHMVQIQIGNDHLTTSFSVLEEQPMDMLLGLDMLKRHQCCIDLKKNILKIGTTGTETPFLTEGELPECARLSGTNDGGVDERDYQRVLEDSVRDAKKLRQGQDGQGTSNGASVSSISTNPETTVSTSDPFTEANVKAIETLGFPRAQVIAELRRFNGDGMQATAALCAKSLKF</sequence>
<dbReference type="InterPro" id="IPR019103">
    <property type="entry name" value="Peptidase_aspartic_DDI1-type"/>
</dbReference>
<dbReference type="Gene3D" id="2.40.70.10">
    <property type="entry name" value="Acid Proteases"/>
    <property type="match status" value="1"/>
</dbReference>
<dbReference type="PANTHER" id="PTHR15397:SF3">
    <property type="entry name" value="DNA DAMAGE INDUCIBLE 1 HOMOLOG 2"/>
    <property type="match status" value="1"/>
</dbReference>
<dbReference type="AlphaFoldDB" id="A0A9R1T556"/>
<dbReference type="SUPFAM" id="SSF50630">
    <property type="entry name" value="Acid proteases"/>
    <property type="match status" value="1"/>
</dbReference>
<dbReference type="Proteomes" id="UP000694866">
    <property type="component" value="Unplaced"/>
</dbReference>
<feature type="compositionally biased region" description="Polar residues" evidence="5">
    <location>
        <begin position="385"/>
        <end position="407"/>
    </location>
</feature>
<name>A0A9R1T556_9HYME</name>
<dbReference type="CDD" id="cd01796">
    <property type="entry name" value="Ubl_Ddi1_like"/>
    <property type="match status" value="1"/>
</dbReference>
<accession>A0A9R1T556</accession>
<dbReference type="InterPro" id="IPR021109">
    <property type="entry name" value="Peptidase_aspartic_dom_sf"/>
</dbReference>
<evidence type="ECO:0000256" key="5">
    <source>
        <dbReference type="SAM" id="MobiDB-lite"/>
    </source>
</evidence>
<reference evidence="9" key="1">
    <citation type="submission" date="2025-08" db="UniProtKB">
        <authorList>
            <consortium name="RefSeq"/>
        </authorList>
    </citation>
    <scope>IDENTIFICATION</scope>
    <source>
        <strain evidence="9">USDA-PBARC FA_bdor</strain>
        <tissue evidence="9">Whole organism</tissue>
    </source>
</reference>
<dbReference type="RefSeq" id="XP_011302953.1">
    <property type="nucleotide sequence ID" value="XM_011304651.1"/>
</dbReference>
<evidence type="ECO:0000256" key="1">
    <source>
        <dbReference type="ARBA" id="ARBA00009136"/>
    </source>
</evidence>
<feature type="region of interest" description="Disordered" evidence="5">
    <location>
        <begin position="102"/>
        <end position="121"/>
    </location>
</feature>
<dbReference type="CDD" id="cd05479">
    <property type="entry name" value="RP_DDI"/>
    <property type="match status" value="1"/>
</dbReference>
<dbReference type="Pfam" id="PF24669">
    <property type="entry name" value="Ddi2_HDD"/>
    <property type="match status" value="1"/>
</dbReference>
<evidence type="ECO:0000313" key="8">
    <source>
        <dbReference type="Proteomes" id="UP000694866"/>
    </source>
</evidence>
<dbReference type="GeneID" id="105266467"/>
<gene>
    <name evidence="9" type="primary">rngo</name>
</gene>
<dbReference type="InterPro" id="IPR001995">
    <property type="entry name" value="Peptidase_A2_cat"/>
</dbReference>